<dbReference type="EMBL" id="PXYW01000113">
    <property type="protein sequence ID" value="PSR27145.1"/>
    <property type="molecule type" value="Genomic_DNA"/>
</dbReference>
<evidence type="ECO:0000313" key="1">
    <source>
        <dbReference type="EMBL" id="PSR27145.1"/>
    </source>
</evidence>
<proteinExistence type="predicted"/>
<name>A0A2T2WY31_9FIRM</name>
<dbReference type="Proteomes" id="UP000242972">
    <property type="component" value="Unassembled WGS sequence"/>
</dbReference>
<sequence length="154" mass="18413">MPETLLVEFQAAQQGWIRWHTTSLSVPSVEAQRNYGRRWRWTALWERIWRQWITENQVLGTLDQFVEKTIVFWQPLYPLLDADVLYDLTIEIEWERWLLENRALKGWPQFVQETWDQMLVTSQEVLDQNPPETVFEPSRTISEGHASLVISVDQ</sequence>
<gene>
    <name evidence="1" type="ORF">C7B46_19585</name>
</gene>
<feature type="non-terminal residue" evidence="1">
    <location>
        <position position="154"/>
    </location>
</feature>
<dbReference type="AlphaFoldDB" id="A0A2T2WY31"/>
<organism evidence="1 2">
    <name type="scientific">Sulfobacillus benefaciens</name>
    <dbReference type="NCBI Taxonomy" id="453960"/>
    <lineage>
        <taxon>Bacteria</taxon>
        <taxon>Bacillati</taxon>
        <taxon>Bacillota</taxon>
        <taxon>Clostridia</taxon>
        <taxon>Eubacteriales</taxon>
        <taxon>Clostridiales Family XVII. Incertae Sedis</taxon>
        <taxon>Sulfobacillus</taxon>
    </lineage>
</organism>
<accession>A0A2T2WY31</accession>
<evidence type="ECO:0000313" key="2">
    <source>
        <dbReference type="Proteomes" id="UP000242972"/>
    </source>
</evidence>
<comment type="caution">
    <text evidence="1">The sequence shown here is derived from an EMBL/GenBank/DDBJ whole genome shotgun (WGS) entry which is preliminary data.</text>
</comment>
<reference evidence="1 2" key="1">
    <citation type="journal article" date="2014" name="BMC Genomics">
        <title>Comparison of environmental and isolate Sulfobacillus genomes reveals diverse carbon, sulfur, nitrogen, and hydrogen metabolisms.</title>
        <authorList>
            <person name="Justice N.B."/>
            <person name="Norman A."/>
            <person name="Brown C.T."/>
            <person name="Singh A."/>
            <person name="Thomas B.C."/>
            <person name="Banfield J.F."/>
        </authorList>
    </citation>
    <scope>NUCLEOTIDE SEQUENCE [LARGE SCALE GENOMIC DNA]</scope>
    <source>
        <strain evidence="1">AMDSBA4</strain>
    </source>
</reference>
<protein>
    <submittedName>
        <fullName evidence="1">Uncharacterized protein</fullName>
    </submittedName>
</protein>